<evidence type="ECO:0000313" key="3">
    <source>
        <dbReference type="Proteomes" id="UP000485058"/>
    </source>
</evidence>
<proteinExistence type="predicted"/>
<keyword evidence="3" id="KW-1185">Reference proteome</keyword>
<accession>A0A699ZZI0</accession>
<sequence length="65" mass="7433">MAKKKRKGSGKERKGPPKKQKAPTGPPLPLDCEDPSMLRQLKDFSKFYANPTVYNQPKQNLFDKE</sequence>
<dbReference type="AlphaFoldDB" id="A0A699ZZI0"/>
<evidence type="ECO:0000313" key="2">
    <source>
        <dbReference type="EMBL" id="GFH24266.1"/>
    </source>
</evidence>
<protein>
    <submittedName>
        <fullName evidence="2">Uncharacterized protein</fullName>
    </submittedName>
</protein>
<gene>
    <name evidence="2" type="ORF">HaLaN_22027</name>
</gene>
<reference evidence="2 3" key="1">
    <citation type="submission" date="2020-02" db="EMBL/GenBank/DDBJ databases">
        <title>Draft genome sequence of Haematococcus lacustris strain NIES-144.</title>
        <authorList>
            <person name="Morimoto D."/>
            <person name="Nakagawa S."/>
            <person name="Yoshida T."/>
            <person name="Sawayama S."/>
        </authorList>
    </citation>
    <scope>NUCLEOTIDE SEQUENCE [LARGE SCALE GENOMIC DNA]</scope>
    <source>
        <strain evidence="2 3">NIES-144</strain>
    </source>
</reference>
<name>A0A699ZZI0_HAELA</name>
<evidence type="ECO:0000256" key="1">
    <source>
        <dbReference type="SAM" id="MobiDB-lite"/>
    </source>
</evidence>
<comment type="caution">
    <text evidence="2">The sequence shown here is derived from an EMBL/GenBank/DDBJ whole genome shotgun (WGS) entry which is preliminary data.</text>
</comment>
<organism evidence="2 3">
    <name type="scientific">Haematococcus lacustris</name>
    <name type="common">Green alga</name>
    <name type="synonym">Haematococcus pluvialis</name>
    <dbReference type="NCBI Taxonomy" id="44745"/>
    <lineage>
        <taxon>Eukaryota</taxon>
        <taxon>Viridiplantae</taxon>
        <taxon>Chlorophyta</taxon>
        <taxon>core chlorophytes</taxon>
        <taxon>Chlorophyceae</taxon>
        <taxon>CS clade</taxon>
        <taxon>Chlamydomonadales</taxon>
        <taxon>Haematococcaceae</taxon>
        <taxon>Haematococcus</taxon>
    </lineage>
</organism>
<dbReference type="Proteomes" id="UP000485058">
    <property type="component" value="Unassembled WGS sequence"/>
</dbReference>
<dbReference type="EMBL" id="BLLF01002486">
    <property type="protein sequence ID" value="GFH24266.1"/>
    <property type="molecule type" value="Genomic_DNA"/>
</dbReference>
<feature type="region of interest" description="Disordered" evidence="1">
    <location>
        <begin position="1"/>
        <end position="35"/>
    </location>
</feature>